<feature type="domain" description="PDZ" evidence="2">
    <location>
        <begin position="92"/>
        <end position="172"/>
    </location>
</feature>
<accession>A0ABZ1BR03</accession>
<proteinExistence type="predicted"/>
<dbReference type="Gene3D" id="3.30.750.44">
    <property type="match status" value="1"/>
</dbReference>
<dbReference type="Proteomes" id="UP001333102">
    <property type="component" value="Chromosome"/>
</dbReference>
<keyword evidence="4" id="KW-1185">Reference proteome</keyword>
<keyword evidence="1" id="KW-0732">Signal</keyword>
<dbReference type="PANTHER" id="PTHR32060:SF30">
    <property type="entry name" value="CARBOXY-TERMINAL PROCESSING PROTEASE CTPA"/>
    <property type="match status" value="1"/>
</dbReference>
<dbReference type="EMBL" id="CP141614">
    <property type="protein sequence ID" value="WRP14881.1"/>
    <property type="molecule type" value="Genomic_DNA"/>
</dbReference>
<dbReference type="Pfam" id="PF03572">
    <property type="entry name" value="Peptidase_S41"/>
    <property type="match status" value="1"/>
</dbReference>
<dbReference type="InterPro" id="IPR036034">
    <property type="entry name" value="PDZ_sf"/>
</dbReference>
<dbReference type="CDD" id="cd06782">
    <property type="entry name" value="cpPDZ_CPP-like"/>
    <property type="match status" value="1"/>
</dbReference>
<evidence type="ECO:0000313" key="4">
    <source>
        <dbReference type="Proteomes" id="UP001333102"/>
    </source>
</evidence>
<dbReference type="SUPFAM" id="SSF52096">
    <property type="entry name" value="ClpP/crotonase"/>
    <property type="match status" value="1"/>
</dbReference>
<dbReference type="InterPro" id="IPR005151">
    <property type="entry name" value="Tail-specific_protease"/>
</dbReference>
<dbReference type="SUPFAM" id="SSF50156">
    <property type="entry name" value="PDZ domain-like"/>
    <property type="match status" value="1"/>
</dbReference>
<dbReference type="RefSeq" id="WP_324669268.1">
    <property type="nucleotide sequence ID" value="NZ_CP141614.1"/>
</dbReference>
<dbReference type="Gene3D" id="2.30.42.10">
    <property type="match status" value="1"/>
</dbReference>
<feature type="signal peptide" evidence="1">
    <location>
        <begin position="1"/>
        <end position="22"/>
    </location>
</feature>
<dbReference type="SMART" id="SM00228">
    <property type="entry name" value="PDZ"/>
    <property type="match status" value="1"/>
</dbReference>
<dbReference type="Gene3D" id="3.90.226.10">
    <property type="entry name" value="2-enoyl-CoA Hydratase, Chain A, domain 1"/>
    <property type="match status" value="1"/>
</dbReference>
<sequence length="413" mass="43362">MRAVAGVALAVAMLALNGRVLAAPAPPPPPPPADVVRAAWQAVRDHYFDPGFGGAAWDEALLERYLARAAAPDADGYRLAAEMVASLGDPLTVVVEPSARATQVPSSPRVQVVGIGVRLSTGPEEYPLVRQVLPGGPASRGGVWAGALVVAVDGRPTQGRPLDEVAAEIRGAAGTRVRLQLERADGSRVSVELTRQAVAWEPRAVSRVLDGNVGYLHLPHFHPGMETAALAELRKLYRTRALILDLRDSSGAGAYATLSHIAGLLTDQPLGLWVTRQGLVGLPSQRATASANPLVPAPTSADRYEQPVAILIDEVSAFGLMAFGLRQSGRAVLVGRPTRPGAGELAATLELPGGGLVQVTTGRFYSARGDPLVGPVVPDVTVPLDRHYLRAWEAGQDPDVAQAIALLRRRGAL</sequence>
<organism evidence="3 4">
    <name type="scientific">Geochorda subterranea</name>
    <dbReference type="NCBI Taxonomy" id="3109564"/>
    <lineage>
        <taxon>Bacteria</taxon>
        <taxon>Bacillati</taxon>
        <taxon>Bacillota</taxon>
        <taxon>Limnochordia</taxon>
        <taxon>Limnochordales</taxon>
        <taxon>Geochordaceae</taxon>
        <taxon>Geochorda</taxon>
    </lineage>
</organism>
<dbReference type="CDD" id="cd07562">
    <property type="entry name" value="Peptidase_S41_TRI"/>
    <property type="match status" value="1"/>
</dbReference>
<dbReference type="Pfam" id="PF17820">
    <property type="entry name" value="PDZ_6"/>
    <property type="match status" value="1"/>
</dbReference>
<reference evidence="4" key="1">
    <citation type="submission" date="2023-12" db="EMBL/GenBank/DDBJ databases">
        <title>Novel isolates from deep terrestrial aquifers shed light on the physiology and ecology of the class Limnochordia.</title>
        <authorList>
            <person name="Karnachuk O.V."/>
            <person name="Lukina A.P."/>
            <person name="Avakyan M.R."/>
            <person name="Kadnikov V."/>
            <person name="Begmatov S."/>
            <person name="Beletsky A.V."/>
            <person name="Mardanov A.V."/>
            <person name="Ravin N.V."/>
        </authorList>
    </citation>
    <scope>NUCLEOTIDE SEQUENCE [LARGE SCALE GENOMIC DNA]</scope>
    <source>
        <strain evidence="4">LN</strain>
    </source>
</reference>
<evidence type="ECO:0000256" key="1">
    <source>
        <dbReference type="SAM" id="SignalP"/>
    </source>
</evidence>
<gene>
    <name evidence="3" type="ORF">VLY81_01530</name>
</gene>
<dbReference type="InterPro" id="IPR029045">
    <property type="entry name" value="ClpP/crotonase-like_dom_sf"/>
</dbReference>
<dbReference type="PROSITE" id="PS50106">
    <property type="entry name" value="PDZ"/>
    <property type="match status" value="1"/>
</dbReference>
<evidence type="ECO:0000313" key="3">
    <source>
        <dbReference type="EMBL" id="WRP14881.1"/>
    </source>
</evidence>
<dbReference type="SMART" id="SM00245">
    <property type="entry name" value="TSPc"/>
    <property type="match status" value="1"/>
</dbReference>
<evidence type="ECO:0000259" key="2">
    <source>
        <dbReference type="PROSITE" id="PS50106"/>
    </source>
</evidence>
<feature type="chain" id="PRO_5045152146" evidence="1">
    <location>
        <begin position="23"/>
        <end position="413"/>
    </location>
</feature>
<dbReference type="InterPro" id="IPR001478">
    <property type="entry name" value="PDZ"/>
</dbReference>
<dbReference type="PANTHER" id="PTHR32060">
    <property type="entry name" value="TAIL-SPECIFIC PROTEASE"/>
    <property type="match status" value="1"/>
</dbReference>
<protein>
    <submittedName>
        <fullName evidence="3">S41 family peptidase</fullName>
    </submittedName>
</protein>
<name>A0ABZ1BR03_9FIRM</name>
<dbReference type="InterPro" id="IPR041489">
    <property type="entry name" value="PDZ_6"/>
</dbReference>